<organism evidence="2 3">
    <name type="scientific">Extremus antarcticus</name>
    <dbReference type="NCBI Taxonomy" id="702011"/>
    <lineage>
        <taxon>Eukaryota</taxon>
        <taxon>Fungi</taxon>
        <taxon>Dikarya</taxon>
        <taxon>Ascomycota</taxon>
        <taxon>Pezizomycotina</taxon>
        <taxon>Dothideomycetes</taxon>
        <taxon>Dothideomycetidae</taxon>
        <taxon>Mycosphaerellales</taxon>
        <taxon>Extremaceae</taxon>
        <taxon>Extremus</taxon>
    </lineage>
</organism>
<dbReference type="EMBL" id="JAWDJX010000003">
    <property type="protein sequence ID" value="KAK3057700.1"/>
    <property type="molecule type" value="Genomic_DNA"/>
</dbReference>
<evidence type="ECO:0000313" key="3">
    <source>
        <dbReference type="Proteomes" id="UP001271007"/>
    </source>
</evidence>
<evidence type="ECO:0000256" key="1">
    <source>
        <dbReference type="SAM" id="MobiDB-lite"/>
    </source>
</evidence>
<comment type="caution">
    <text evidence="2">The sequence shown here is derived from an EMBL/GenBank/DDBJ whole genome shotgun (WGS) entry which is preliminary data.</text>
</comment>
<evidence type="ECO:0000313" key="2">
    <source>
        <dbReference type="EMBL" id="KAK3057700.1"/>
    </source>
</evidence>
<gene>
    <name evidence="2" type="ORF">LTR09_001884</name>
</gene>
<sequence length="432" mass="46157">MARVPFAPLDSPRLQHLASAKNRQNGILAQKSSLNGKPSTSLNAKPHASFTKTLSSPTKRPFDPASFEDTDSENVDPATLFSPSKKSKNDGIDKQAFKPFTFSLAPSNSTSMPPPPTRLSTPARANISSPRAPLTAPAGRSPKRKTLGLPKNRRVSAPFTRIDPPFASRSMSSLPFSLDAALNGTFSPAAPAAPKSAGATLQESMPKNWFFEIYEDTPEEEAATLMEHSTLTLDLSSDEESKKREVDERGKENIAPDDYDAPQASRPVGEAAGAAVPRVKKVDMVRRKVVKGDEMETGLREPLSDLETEDFFAEGLGKDSHVIVSAGTDATAASSLEMKKEAAKLFATAVAFTSDSSAKKSNTSTPSKGLYDMPVVSADGDVKGDIIVWEDSPSCPSDELPLSPIVQYAAQCTPTKGVMADENTAPCDENIL</sequence>
<feature type="compositionally biased region" description="Basic and acidic residues" evidence="1">
    <location>
        <begin position="239"/>
        <end position="254"/>
    </location>
</feature>
<accession>A0AAJ0GHQ0</accession>
<feature type="compositionally biased region" description="Basic and acidic residues" evidence="1">
    <location>
        <begin position="87"/>
        <end position="96"/>
    </location>
</feature>
<feature type="region of interest" description="Disordered" evidence="1">
    <location>
        <begin position="230"/>
        <end position="272"/>
    </location>
</feature>
<feature type="compositionally biased region" description="Polar residues" evidence="1">
    <location>
        <begin position="31"/>
        <end position="43"/>
    </location>
</feature>
<reference evidence="2" key="1">
    <citation type="submission" date="2023-04" db="EMBL/GenBank/DDBJ databases">
        <title>Black Yeasts Isolated from many extreme environments.</title>
        <authorList>
            <person name="Coleine C."/>
            <person name="Stajich J.E."/>
            <person name="Selbmann L."/>
        </authorList>
    </citation>
    <scope>NUCLEOTIDE SEQUENCE</scope>
    <source>
        <strain evidence="2">CCFEE 5312</strain>
    </source>
</reference>
<feature type="region of interest" description="Disordered" evidence="1">
    <location>
        <begin position="31"/>
        <end position="148"/>
    </location>
</feature>
<keyword evidence="3" id="KW-1185">Reference proteome</keyword>
<protein>
    <recommendedName>
        <fullName evidence="4">Thymidylate kinase</fullName>
    </recommendedName>
</protein>
<dbReference type="Proteomes" id="UP001271007">
    <property type="component" value="Unassembled WGS sequence"/>
</dbReference>
<proteinExistence type="predicted"/>
<dbReference type="AlphaFoldDB" id="A0AAJ0GHQ0"/>
<name>A0AAJ0GHQ0_9PEZI</name>
<evidence type="ECO:0008006" key="4">
    <source>
        <dbReference type="Google" id="ProtNLM"/>
    </source>
</evidence>